<dbReference type="RefSeq" id="WP_174629442.1">
    <property type="nucleotide sequence ID" value="NZ_CP049074.1"/>
</dbReference>
<keyword evidence="2" id="KW-1185">Reference proteome</keyword>
<dbReference type="KEGG" id="mten:GWK48_02935"/>
<dbReference type="Proteomes" id="UP000509301">
    <property type="component" value="Chromosome"/>
</dbReference>
<dbReference type="AlphaFoldDB" id="A0A6N0NRV3"/>
<protein>
    <submittedName>
        <fullName evidence="1">Uncharacterized protein</fullName>
    </submittedName>
</protein>
<organism evidence="1 2">
    <name type="scientific">Metallosphaera tengchongensis</name>
    <dbReference type="NCBI Taxonomy" id="1532350"/>
    <lineage>
        <taxon>Archaea</taxon>
        <taxon>Thermoproteota</taxon>
        <taxon>Thermoprotei</taxon>
        <taxon>Sulfolobales</taxon>
        <taxon>Sulfolobaceae</taxon>
        <taxon>Metallosphaera</taxon>
    </lineage>
</organism>
<sequence>MKNPLIVDGERDKVQMTTPKADKVTSIDIGIKMLATVTVDDVTVLLYVALP</sequence>
<accession>A0A6N0NRV3</accession>
<dbReference type="GeneID" id="55640869"/>
<proteinExistence type="predicted"/>
<dbReference type="EMBL" id="CP049074">
    <property type="protein sequence ID" value="QKQ99485.1"/>
    <property type="molecule type" value="Genomic_DNA"/>
</dbReference>
<gene>
    <name evidence="1" type="ORF">GWK48_02935</name>
</gene>
<evidence type="ECO:0000313" key="2">
    <source>
        <dbReference type="Proteomes" id="UP000509301"/>
    </source>
</evidence>
<evidence type="ECO:0000313" key="1">
    <source>
        <dbReference type="EMBL" id="QKQ99485.1"/>
    </source>
</evidence>
<reference evidence="1 2" key="1">
    <citation type="submission" date="2020-02" db="EMBL/GenBank/DDBJ databases">
        <title>Comparative genome analysis reveals the metabolism and evolution of the thermophilic archaeal genus Metallosphaera.</title>
        <authorList>
            <person name="Jiang C."/>
        </authorList>
    </citation>
    <scope>NUCLEOTIDE SEQUENCE [LARGE SCALE GENOMIC DNA]</scope>
    <source>
        <strain evidence="1 2">Ric-A</strain>
    </source>
</reference>
<name>A0A6N0NRV3_9CREN</name>